<name>A0A833X1T7_PHYIN</name>
<sequence length="180" mass="19115">MNVVFRSLAVLFLLSMKASAIVFQQRVPALSLTDRRLQSEDNESEAADFLAQVTTAMLQSDPEPEDLSKFATFIEALMARASSRSGSPFSSNTSSTNGLTSGEEAAFQDVGSDFTPSPELRSMSDETDASVAPTDSSGDLEGEIDGDAAMTDGRNSAAKELHGVSIIAMTAFTVIVEVLY</sequence>
<dbReference type="Proteomes" id="UP000704712">
    <property type="component" value="Unassembled WGS sequence"/>
</dbReference>
<evidence type="ECO:0000313" key="4">
    <source>
        <dbReference type="EMBL" id="KAF4133600.1"/>
    </source>
</evidence>
<evidence type="ECO:0000313" key="5">
    <source>
        <dbReference type="Proteomes" id="UP000602510"/>
    </source>
</evidence>
<dbReference type="Proteomes" id="UP000602510">
    <property type="component" value="Unassembled WGS sequence"/>
</dbReference>
<accession>A0A833X1T7</accession>
<evidence type="ECO:0000256" key="1">
    <source>
        <dbReference type="SAM" id="MobiDB-lite"/>
    </source>
</evidence>
<comment type="caution">
    <text evidence="3">The sequence shown here is derived from an EMBL/GenBank/DDBJ whole genome shotgun (WGS) entry which is preliminary data.</text>
</comment>
<keyword evidence="5" id="KW-1185">Reference proteome</keyword>
<proteinExistence type="predicted"/>
<evidence type="ECO:0000256" key="2">
    <source>
        <dbReference type="SAM" id="SignalP"/>
    </source>
</evidence>
<protein>
    <recommendedName>
        <fullName evidence="6">Secreted RxLR effector peptide protein</fullName>
    </recommendedName>
</protein>
<keyword evidence="2" id="KW-0732">Signal</keyword>
<reference evidence="3" key="1">
    <citation type="submission" date="2020-04" db="EMBL/GenBank/DDBJ databases">
        <title>Hybrid Assembly of Korean Phytophthora infestans isolates.</title>
        <authorList>
            <person name="Prokchorchik M."/>
            <person name="Lee Y."/>
            <person name="Seo J."/>
            <person name="Cho J.-H."/>
            <person name="Park Y.-E."/>
            <person name="Jang D.-C."/>
            <person name="Im J.-S."/>
            <person name="Choi J.-G."/>
            <person name="Park H.-J."/>
            <person name="Lee G.-B."/>
            <person name="Lee Y.-G."/>
            <person name="Hong S.-Y."/>
            <person name="Cho K."/>
            <person name="Sohn K.H."/>
        </authorList>
    </citation>
    <scope>NUCLEOTIDE SEQUENCE</scope>
    <source>
        <strain evidence="3">KR_1_A1</strain>
        <strain evidence="4">KR_2_A2</strain>
    </source>
</reference>
<evidence type="ECO:0008006" key="6">
    <source>
        <dbReference type="Google" id="ProtNLM"/>
    </source>
</evidence>
<feature type="compositionally biased region" description="Low complexity" evidence="1">
    <location>
        <begin position="81"/>
        <end position="102"/>
    </location>
</feature>
<feature type="chain" id="PRO_5036417875" description="Secreted RxLR effector peptide protein" evidence="2">
    <location>
        <begin position="21"/>
        <end position="180"/>
    </location>
</feature>
<dbReference type="EMBL" id="WSZM01000038">
    <property type="protein sequence ID" value="KAF4045876.1"/>
    <property type="molecule type" value="Genomic_DNA"/>
</dbReference>
<gene>
    <name evidence="3" type="ORF">GN244_ATG01708</name>
    <name evidence="4" type="ORF">GN958_ATG16937</name>
</gene>
<dbReference type="AlphaFoldDB" id="A0A833X1T7"/>
<feature type="region of interest" description="Disordered" evidence="1">
    <location>
        <begin position="81"/>
        <end position="151"/>
    </location>
</feature>
<evidence type="ECO:0000313" key="3">
    <source>
        <dbReference type="EMBL" id="KAF4045876.1"/>
    </source>
</evidence>
<dbReference type="EMBL" id="JAACNO010002359">
    <property type="protein sequence ID" value="KAF4133600.1"/>
    <property type="molecule type" value="Genomic_DNA"/>
</dbReference>
<feature type="signal peptide" evidence="2">
    <location>
        <begin position="1"/>
        <end position="20"/>
    </location>
</feature>
<organism evidence="3 5">
    <name type="scientific">Phytophthora infestans</name>
    <name type="common">Potato late blight agent</name>
    <name type="synonym">Botrytis infestans</name>
    <dbReference type="NCBI Taxonomy" id="4787"/>
    <lineage>
        <taxon>Eukaryota</taxon>
        <taxon>Sar</taxon>
        <taxon>Stramenopiles</taxon>
        <taxon>Oomycota</taxon>
        <taxon>Peronosporomycetes</taxon>
        <taxon>Peronosporales</taxon>
        <taxon>Peronosporaceae</taxon>
        <taxon>Phytophthora</taxon>
    </lineage>
</organism>